<dbReference type="WBParaSite" id="maker-uti_cns_0045393-snap-gene-2.44-mRNA-1">
    <property type="protein sequence ID" value="maker-uti_cns_0045393-snap-gene-2.44-mRNA-1"/>
    <property type="gene ID" value="maker-uti_cns_0045393-snap-gene-2.44"/>
</dbReference>
<proteinExistence type="predicted"/>
<keyword evidence="2" id="KW-1185">Reference proteome</keyword>
<keyword evidence="1" id="KW-0175">Coiled coil</keyword>
<dbReference type="AlphaFoldDB" id="A0A1I8J0E0"/>
<feature type="coiled-coil region" evidence="1">
    <location>
        <begin position="416"/>
        <end position="450"/>
    </location>
</feature>
<dbReference type="Proteomes" id="UP000095280">
    <property type="component" value="Unplaced"/>
</dbReference>
<organism evidence="2 3">
    <name type="scientific">Macrostomum lignano</name>
    <dbReference type="NCBI Taxonomy" id="282301"/>
    <lineage>
        <taxon>Eukaryota</taxon>
        <taxon>Metazoa</taxon>
        <taxon>Spiralia</taxon>
        <taxon>Lophotrochozoa</taxon>
        <taxon>Platyhelminthes</taxon>
        <taxon>Rhabditophora</taxon>
        <taxon>Macrostomorpha</taxon>
        <taxon>Macrostomida</taxon>
        <taxon>Macrostomidae</taxon>
        <taxon>Macrostomum</taxon>
    </lineage>
</organism>
<reference evidence="3" key="1">
    <citation type="submission" date="2016-11" db="UniProtKB">
        <authorList>
            <consortium name="WormBaseParasite"/>
        </authorList>
    </citation>
    <scope>IDENTIFICATION</scope>
</reference>
<name>A0A1I8J0E0_9PLAT</name>
<evidence type="ECO:0000313" key="2">
    <source>
        <dbReference type="Proteomes" id="UP000095280"/>
    </source>
</evidence>
<sequence length="470" mass="54507">PTEQTLPLTERRDAGLKLQQLLESEQCSLADAQVAFEKLRSAKNCPGKVHRQFKKLQQTSDEYVEQLQQALNRREISEAMDKWAHCHREFSRMQSWVSGKENSLRTLQSSQKTSLIERKSQLTELEKLLDSINALESNFNGWQKLKEEFSDFLYDDNLTSRYKSLQDTAQVVGDMRRSVSLQNVFDSHVAEFQSWLDQQELRIGAVLNKPDNEICLRPFADDPDIEEAEEKLKELKHIEKFFNQTETYWLMNTHSNGRALIDSCRQNANLQRETESRISAMDSLCKQVKSLTEETDARKGDFELLLQLEIGKRLAQSDELNAGLRERILQQKKGIEKLYGKLKVQLESKKLIESEISNGKLHNLTRAIEAGEGLKQKSNCPPYVAAHVKEVEGLWCSLDYKLTRVQKEVKDSIRKRLEVRQQLQEADSRLKDLETLFNDLSRQKKVLLNEQVQQVNELKFQTLKEDGHKL</sequence>
<dbReference type="SUPFAM" id="SSF46966">
    <property type="entry name" value="Spectrin repeat"/>
    <property type="match status" value="1"/>
</dbReference>
<protein>
    <submittedName>
        <fullName evidence="3">KASH domain-containing protein</fullName>
    </submittedName>
</protein>
<accession>A0A1I8J0E0</accession>
<evidence type="ECO:0000313" key="3">
    <source>
        <dbReference type="WBParaSite" id="maker-uti_cns_0045393-snap-gene-2.44-mRNA-1"/>
    </source>
</evidence>
<evidence type="ECO:0000256" key="1">
    <source>
        <dbReference type="SAM" id="Coils"/>
    </source>
</evidence>
<dbReference type="Gene3D" id="1.20.58.60">
    <property type="match status" value="1"/>
</dbReference>